<accession>A0A3A9AG63</accession>
<dbReference type="InterPro" id="IPR036514">
    <property type="entry name" value="SGNH_hydro_sf"/>
</dbReference>
<dbReference type="Gene3D" id="3.40.50.1110">
    <property type="entry name" value="SGNH hydrolase"/>
    <property type="match status" value="1"/>
</dbReference>
<dbReference type="RefSeq" id="WP_120471275.1">
    <property type="nucleotide sequence ID" value="NZ_CATAJS010000060.1"/>
</dbReference>
<dbReference type="EMBL" id="RAYQ01000017">
    <property type="protein sequence ID" value="RKI90064.1"/>
    <property type="molecule type" value="Genomic_DNA"/>
</dbReference>
<gene>
    <name evidence="1" type="ORF">D7V94_15690</name>
</gene>
<dbReference type="Proteomes" id="UP000280696">
    <property type="component" value="Unassembled WGS sequence"/>
</dbReference>
<comment type="caution">
    <text evidence="1">The sequence shown here is derived from an EMBL/GenBank/DDBJ whole genome shotgun (WGS) entry which is preliminary data.</text>
</comment>
<dbReference type="SUPFAM" id="SSF52266">
    <property type="entry name" value="SGNH hydrolase"/>
    <property type="match status" value="1"/>
</dbReference>
<reference evidence="1 2" key="1">
    <citation type="submission" date="2018-09" db="EMBL/GenBank/DDBJ databases">
        <title>Murine metabolic-syndrome-specific gut microbial biobank.</title>
        <authorList>
            <person name="Liu C."/>
        </authorList>
    </citation>
    <scope>NUCLEOTIDE SEQUENCE [LARGE SCALE GENOMIC DNA]</scope>
    <source>
        <strain evidence="1 2">0.1xD8-82</strain>
    </source>
</reference>
<evidence type="ECO:0000313" key="2">
    <source>
        <dbReference type="Proteomes" id="UP000280696"/>
    </source>
</evidence>
<dbReference type="AlphaFoldDB" id="A0A3A9AG63"/>
<proteinExistence type="predicted"/>
<evidence type="ECO:0000313" key="1">
    <source>
        <dbReference type="EMBL" id="RKI90064.1"/>
    </source>
</evidence>
<protein>
    <recommendedName>
        <fullName evidence="3">SGNH/GDSL hydrolase family protein</fullName>
    </recommendedName>
</protein>
<name>A0A3A9AG63_9FIRM</name>
<organism evidence="1 2">
    <name type="scientific">Parablautia intestinalis</name>
    <dbReference type="NCBI Taxonomy" id="2320100"/>
    <lineage>
        <taxon>Bacteria</taxon>
        <taxon>Bacillati</taxon>
        <taxon>Bacillota</taxon>
        <taxon>Clostridia</taxon>
        <taxon>Lachnospirales</taxon>
        <taxon>Lachnospiraceae</taxon>
        <taxon>Parablautia</taxon>
    </lineage>
</organism>
<evidence type="ECO:0008006" key="3">
    <source>
        <dbReference type="Google" id="ProtNLM"/>
    </source>
</evidence>
<dbReference type="OrthoDB" id="7443339at2"/>
<keyword evidence="2" id="KW-1185">Reference proteome</keyword>
<sequence>MKVLFIGNSHTFVHYVPARVTAFCQSQGQLIDAVMLTHPGMGLEWHLQQFQTYFNLICGGYDAVILQHNAHPFPGRDSLLKAGEQMASLTPKSTRIYLYMTWSEKNNPQGQIVMSEAYEALAEKTGATICPVGKIWWQVVNAHPEEDLYFADGEHSSVLGASLSAAVIGRTLLGLDISPAVCYADAKELCNLSLDPKMIDLV</sequence>